<feature type="transmembrane region" description="Helical" evidence="1">
    <location>
        <begin position="133"/>
        <end position="151"/>
    </location>
</feature>
<reference evidence="2 3" key="2">
    <citation type="submission" date="2018-11" db="EMBL/GenBank/DDBJ databases">
        <authorList>
            <consortium name="Pathogen Informatics"/>
        </authorList>
    </citation>
    <scope>NUCLEOTIDE SEQUENCE [LARGE SCALE GENOMIC DNA]</scope>
</reference>
<dbReference type="EMBL" id="UZAM01010121">
    <property type="protein sequence ID" value="VDP11043.1"/>
    <property type="molecule type" value="Genomic_DNA"/>
</dbReference>
<keyword evidence="3" id="KW-1185">Reference proteome</keyword>
<reference evidence="4" key="1">
    <citation type="submission" date="2016-06" db="UniProtKB">
        <authorList>
            <consortium name="WormBaseParasite"/>
        </authorList>
    </citation>
    <scope>IDENTIFICATION</scope>
</reference>
<accession>A0A183ITD4</accession>
<protein>
    <submittedName>
        <fullName evidence="4">Solute carrier family 40 protein</fullName>
    </submittedName>
</protein>
<gene>
    <name evidence="2" type="ORF">SBAD_LOCUS6880</name>
</gene>
<evidence type="ECO:0000313" key="3">
    <source>
        <dbReference type="Proteomes" id="UP000270296"/>
    </source>
</evidence>
<proteinExistence type="predicted"/>
<organism evidence="4">
    <name type="scientific">Soboliphyme baturini</name>
    <dbReference type="NCBI Taxonomy" id="241478"/>
    <lineage>
        <taxon>Eukaryota</taxon>
        <taxon>Metazoa</taxon>
        <taxon>Ecdysozoa</taxon>
        <taxon>Nematoda</taxon>
        <taxon>Enoplea</taxon>
        <taxon>Dorylaimia</taxon>
        <taxon>Dioctophymatida</taxon>
        <taxon>Dioctophymatoidea</taxon>
        <taxon>Soboliphymatidae</taxon>
        <taxon>Soboliphyme</taxon>
    </lineage>
</organism>
<keyword evidence="1" id="KW-0472">Membrane</keyword>
<dbReference type="AlphaFoldDB" id="A0A183ITD4"/>
<keyword evidence="1" id="KW-0812">Transmembrane</keyword>
<dbReference type="WBParaSite" id="SBAD_0000714601-mRNA-1">
    <property type="protein sequence ID" value="SBAD_0000714601-mRNA-1"/>
    <property type="gene ID" value="SBAD_0000714601"/>
</dbReference>
<evidence type="ECO:0000256" key="1">
    <source>
        <dbReference type="SAM" id="Phobius"/>
    </source>
</evidence>
<keyword evidence="1" id="KW-1133">Transmembrane helix</keyword>
<dbReference type="Proteomes" id="UP000270296">
    <property type="component" value="Unassembled WGS sequence"/>
</dbReference>
<evidence type="ECO:0000313" key="2">
    <source>
        <dbReference type="EMBL" id="VDP11043.1"/>
    </source>
</evidence>
<evidence type="ECO:0000313" key="4">
    <source>
        <dbReference type="WBParaSite" id="SBAD_0000714601-mRNA-1"/>
    </source>
</evidence>
<name>A0A183ITD4_9BILA</name>
<sequence>MTRIDVSIITADLSVKVVTEYSTWPGVFGLHELQAKQGSLTEEKDQEDRQCSQKARVANSVQEGGTAVCGVHICFFQIVAALALGASLESNAATGFLYTIDKTAHSTGRLVTSTLTMFLVIYGHYILDVFSKYYAILMVFSGLHVVYWLVLRMQFRKVPFT</sequence>